<evidence type="ECO:0000313" key="1">
    <source>
        <dbReference type="EMBL" id="CAE6791653.1"/>
    </source>
</evidence>
<keyword evidence="2" id="KW-1185">Reference proteome</keyword>
<protein>
    <submittedName>
        <fullName evidence="1">Uncharacterized protein</fullName>
    </submittedName>
</protein>
<proteinExistence type="predicted"/>
<sequence>MVRHTLHHHSSRKGGRHKFLSHLYHEAFSYVNASSTTDATSVTHISNLYSRTGAT</sequence>
<accession>A0ABM8S6L8</accession>
<organism evidence="1 2">
    <name type="scientific">Nitrospira defluvii</name>
    <dbReference type="NCBI Taxonomy" id="330214"/>
    <lineage>
        <taxon>Bacteria</taxon>
        <taxon>Pseudomonadati</taxon>
        <taxon>Nitrospirota</taxon>
        <taxon>Nitrospiria</taxon>
        <taxon>Nitrospirales</taxon>
        <taxon>Nitrospiraceae</taxon>
        <taxon>Nitrospira</taxon>
    </lineage>
</organism>
<dbReference type="Proteomes" id="UP000675880">
    <property type="component" value="Unassembled WGS sequence"/>
</dbReference>
<comment type="caution">
    <text evidence="1">The sequence shown here is derived from an EMBL/GenBank/DDBJ whole genome shotgun (WGS) entry which is preliminary data.</text>
</comment>
<evidence type="ECO:0000313" key="2">
    <source>
        <dbReference type="Proteomes" id="UP000675880"/>
    </source>
</evidence>
<name>A0ABM8S6L8_9BACT</name>
<reference evidence="1 2" key="1">
    <citation type="submission" date="2021-02" db="EMBL/GenBank/DDBJ databases">
        <authorList>
            <person name="Han P."/>
        </authorList>
    </citation>
    <scope>NUCLEOTIDE SEQUENCE [LARGE SCALE GENOMIC DNA]</scope>
    <source>
        <strain evidence="1">Candidatus Nitrospira sp. ZN2</strain>
    </source>
</reference>
<dbReference type="EMBL" id="CAJNBJ010000019">
    <property type="protein sequence ID" value="CAE6791653.1"/>
    <property type="molecule type" value="Genomic_DNA"/>
</dbReference>
<gene>
    <name evidence="1" type="ORF">NSPZN2_60037</name>
</gene>